<dbReference type="Gene3D" id="1.20.120.1070">
    <property type="entry name" value="Translation initiation factor eIF-2B, N-terminal domain"/>
    <property type="match status" value="1"/>
</dbReference>
<evidence type="ECO:0000313" key="2">
    <source>
        <dbReference type="EMBL" id="CAD7703096.1"/>
    </source>
</evidence>
<dbReference type="Proteomes" id="UP000708148">
    <property type="component" value="Unassembled WGS sequence"/>
</dbReference>
<dbReference type="PANTHER" id="PTHR45860">
    <property type="entry name" value="TRANSLATION INITIATION FACTOR EIF-2B SUBUNIT ALPHA"/>
    <property type="match status" value="1"/>
</dbReference>
<evidence type="ECO:0000313" key="3">
    <source>
        <dbReference type="Proteomes" id="UP000708148"/>
    </source>
</evidence>
<proteinExistence type="inferred from homology"/>
<dbReference type="GO" id="GO:0003743">
    <property type="term" value="F:translation initiation factor activity"/>
    <property type="evidence" value="ECO:0007669"/>
    <property type="project" value="TreeGrafter"/>
</dbReference>
<accession>A0A8S1JGD8</accession>
<protein>
    <submittedName>
        <fullName evidence="2">Uncharacterized protein</fullName>
    </submittedName>
</protein>
<gene>
    <name evidence="2" type="ORF">OSTQU699_LOCUS8453</name>
</gene>
<dbReference type="GO" id="GO:0005851">
    <property type="term" value="C:eukaryotic translation initiation factor 2B complex"/>
    <property type="evidence" value="ECO:0007669"/>
    <property type="project" value="TreeGrafter"/>
</dbReference>
<dbReference type="InterPro" id="IPR051501">
    <property type="entry name" value="eIF2B_alpha/beta/delta"/>
</dbReference>
<dbReference type="EMBL" id="CAJHUC010002063">
    <property type="protein sequence ID" value="CAD7703096.1"/>
    <property type="molecule type" value="Genomic_DNA"/>
</dbReference>
<dbReference type="InterPro" id="IPR042528">
    <property type="entry name" value="elF-2B_alpha_N"/>
</dbReference>
<dbReference type="PANTHER" id="PTHR45860:SF1">
    <property type="entry name" value="TRANSLATION INITIATION FACTOR EIF-2B SUBUNIT ALPHA"/>
    <property type="match status" value="1"/>
</dbReference>
<evidence type="ECO:0000256" key="1">
    <source>
        <dbReference type="ARBA" id="ARBA00007251"/>
    </source>
</evidence>
<name>A0A8S1JGD8_9CHLO</name>
<organism evidence="2 3">
    <name type="scientific">Ostreobium quekettii</name>
    <dbReference type="NCBI Taxonomy" id="121088"/>
    <lineage>
        <taxon>Eukaryota</taxon>
        <taxon>Viridiplantae</taxon>
        <taxon>Chlorophyta</taxon>
        <taxon>core chlorophytes</taxon>
        <taxon>Ulvophyceae</taxon>
        <taxon>TCBD clade</taxon>
        <taxon>Bryopsidales</taxon>
        <taxon>Ostreobineae</taxon>
        <taxon>Ostreobiaceae</taxon>
        <taxon>Ostreobium</taxon>
    </lineage>
</organism>
<dbReference type="AlphaFoldDB" id="A0A8S1JGD8"/>
<comment type="similarity">
    <text evidence="1">Belongs to the eIF-2B alpha/beta/delta subunits family.</text>
</comment>
<dbReference type="GO" id="GO:0005085">
    <property type="term" value="F:guanyl-nucleotide exchange factor activity"/>
    <property type="evidence" value="ECO:0007669"/>
    <property type="project" value="TreeGrafter"/>
</dbReference>
<reference evidence="2" key="1">
    <citation type="submission" date="2020-12" db="EMBL/GenBank/DDBJ databases">
        <authorList>
            <person name="Iha C."/>
        </authorList>
    </citation>
    <scope>NUCLEOTIDE SEQUENCE</scope>
</reference>
<keyword evidence="3" id="KW-1185">Reference proteome</keyword>
<sequence length="124" mass="12925">MPEAKDLVVSEFHHELSRSKDMAVAVAAIKALASVIKRSSASTVMELQAELRAAATLLERCRRNASDGGSISQGSSLGSQRSVLSAMFGLDLRRCACGGHPGSSIARPGTRPVIGRMGLETACG</sequence>
<comment type="caution">
    <text evidence="2">The sequence shown here is derived from an EMBL/GenBank/DDBJ whole genome shotgun (WGS) entry which is preliminary data.</text>
</comment>